<comment type="caution">
    <text evidence="2">The sequence shown here is derived from an EMBL/GenBank/DDBJ whole genome shotgun (WGS) entry which is preliminary data.</text>
</comment>
<evidence type="ECO:0000313" key="2">
    <source>
        <dbReference type="EMBL" id="EKC57391.1"/>
    </source>
</evidence>
<feature type="non-terminal residue" evidence="2">
    <location>
        <position position="153"/>
    </location>
</feature>
<organism evidence="2">
    <name type="scientific">human gut metagenome</name>
    <dbReference type="NCBI Taxonomy" id="408170"/>
    <lineage>
        <taxon>unclassified sequences</taxon>
        <taxon>metagenomes</taxon>
        <taxon>organismal metagenomes</taxon>
    </lineage>
</organism>
<sequence length="153" mass="16163">MIFTNQALALFPPALGQAIAHTQRDRQELVEEICCRIGQVPVLLTQTHVYPAECRAILAGDLDYLLERATGASVYAAGEQIRQGYLQTAGGCRVGLCGCAYGQAAGQIDGIRQLSSVSVRIPHAVPGCADALLPQLLRDGFCSTLILSPPGNG</sequence>
<dbReference type="EMBL" id="AJWZ01007266">
    <property type="protein sequence ID" value="EKC57391.1"/>
    <property type="molecule type" value="Genomic_DNA"/>
</dbReference>
<accession>K1TDV3</accession>
<proteinExistence type="predicted"/>
<evidence type="ECO:0000259" key="1">
    <source>
        <dbReference type="Pfam" id="PF19568"/>
    </source>
</evidence>
<protein>
    <submittedName>
        <fullName evidence="2">Stage III sporulation protein AA</fullName>
    </submittedName>
</protein>
<dbReference type="AlphaFoldDB" id="K1TDV3"/>
<feature type="domain" description="Stage III sporulation protein AA AAA+ ATPase" evidence="1">
    <location>
        <begin position="16"/>
        <end position="152"/>
    </location>
</feature>
<reference evidence="2" key="1">
    <citation type="journal article" date="2013" name="Environ. Microbiol.">
        <title>Microbiota from the distal guts of lean and obese adolescents exhibit partial functional redundancy besides clear differences in community structure.</title>
        <authorList>
            <person name="Ferrer M."/>
            <person name="Ruiz A."/>
            <person name="Lanza F."/>
            <person name="Haange S.B."/>
            <person name="Oberbach A."/>
            <person name="Till H."/>
            <person name="Bargiela R."/>
            <person name="Campoy C."/>
            <person name="Segura M.T."/>
            <person name="Richter M."/>
            <person name="von Bergen M."/>
            <person name="Seifert J."/>
            <person name="Suarez A."/>
        </authorList>
    </citation>
    <scope>NUCLEOTIDE SEQUENCE</scope>
</reference>
<dbReference type="Pfam" id="PF19568">
    <property type="entry name" value="Spore_III_AA"/>
    <property type="match status" value="1"/>
</dbReference>
<dbReference type="InterPro" id="IPR045735">
    <property type="entry name" value="Spore_III_AA_AAA+_ATPase"/>
</dbReference>
<gene>
    <name evidence="2" type="ORF">OBE_10552</name>
</gene>
<name>K1TDV3_9ZZZZ</name>